<reference evidence="3" key="1">
    <citation type="journal article" date="2015" name="Nature">
        <title>Complex archaea that bridge the gap between prokaryotes and eukaryotes.</title>
        <authorList>
            <person name="Spang A."/>
            <person name="Saw J.H."/>
            <person name="Jorgensen S.L."/>
            <person name="Zaremba-Niedzwiedzka K."/>
            <person name="Martijn J."/>
            <person name="Lind A.E."/>
            <person name="van Eijk R."/>
            <person name="Schleper C."/>
            <person name="Guy L."/>
            <person name="Ettema T.J."/>
        </authorList>
    </citation>
    <scope>NUCLEOTIDE SEQUENCE</scope>
</reference>
<dbReference type="Gene3D" id="1.10.4030.10">
    <property type="entry name" value="Porin chaperone SurA, peptide-binding domain"/>
    <property type="match status" value="1"/>
</dbReference>
<dbReference type="PANTHER" id="PTHR47637:SF1">
    <property type="entry name" value="CHAPERONE SURA"/>
    <property type="match status" value="1"/>
</dbReference>
<dbReference type="PANTHER" id="PTHR47637">
    <property type="entry name" value="CHAPERONE SURA"/>
    <property type="match status" value="1"/>
</dbReference>
<feature type="transmembrane region" description="Helical" evidence="2">
    <location>
        <begin position="12"/>
        <end position="34"/>
    </location>
</feature>
<gene>
    <name evidence="3" type="ORF">LCGC14_1239700</name>
</gene>
<keyword evidence="2" id="KW-0812">Transmembrane</keyword>
<name>A0A0F9NNE6_9ZZZZ</name>
<comment type="caution">
    <text evidence="3">The sequence shown here is derived from an EMBL/GenBank/DDBJ whole genome shotgun (WGS) entry which is preliminary data.</text>
</comment>
<keyword evidence="2" id="KW-1133">Transmembrane helix</keyword>
<dbReference type="InterPro" id="IPR050280">
    <property type="entry name" value="OMP_Chaperone_SurA"/>
</dbReference>
<organism evidence="3">
    <name type="scientific">marine sediment metagenome</name>
    <dbReference type="NCBI Taxonomy" id="412755"/>
    <lineage>
        <taxon>unclassified sequences</taxon>
        <taxon>metagenomes</taxon>
        <taxon>ecological metagenomes</taxon>
    </lineage>
</organism>
<protein>
    <recommendedName>
        <fullName evidence="4">SurA N-terminal domain-containing protein</fullName>
    </recommendedName>
</protein>
<evidence type="ECO:0000313" key="3">
    <source>
        <dbReference type="EMBL" id="KKM90330.1"/>
    </source>
</evidence>
<accession>A0A0F9NNE6</accession>
<evidence type="ECO:0000256" key="1">
    <source>
        <dbReference type="ARBA" id="ARBA00022729"/>
    </source>
</evidence>
<keyword evidence="1" id="KW-0732">Signal</keyword>
<dbReference type="SUPFAM" id="SSF109998">
    <property type="entry name" value="Triger factor/SurA peptide-binding domain-like"/>
    <property type="match status" value="1"/>
</dbReference>
<dbReference type="EMBL" id="LAZR01006685">
    <property type="protein sequence ID" value="KKM90330.1"/>
    <property type="molecule type" value="Genomic_DNA"/>
</dbReference>
<sequence>MSSKNMPKMRRLNIFSRIFFFQLIKIIFFLFIVYCFSETVDRIVAVVNEQVITLTDLRIAEAFGLHDEELKERSGNLRPLILERLIDQKNVIALAGEEALVEKEELDSFQARIIEKLGNEQVRRKLEEFDLDWDDLRGYIQEKINYQKIISRKFGQRIIVSLKEIEDYYKQSYVSSQREKGLESRPMMEILDLLESLIIQEKVKTQINDWIKNLRKKADIQLLLQEI</sequence>
<dbReference type="InterPro" id="IPR027304">
    <property type="entry name" value="Trigger_fact/SurA_dom_sf"/>
</dbReference>
<evidence type="ECO:0000256" key="2">
    <source>
        <dbReference type="SAM" id="Phobius"/>
    </source>
</evidence>
<proteinExistence type="predicted"/>
<dbReference type="AlphaFoldDB" id="A0A0F9NNE6"/>
<keyword evidence="2" id="KW-0472">Membrane</keyword>
<evidence type="ECO:0008006" key="4">
    <source>
        <dbReference type="Google" id="ProtNLM"/>
    </source>
</evidence>